<feature type="transmembrane region" description="Helical" evidence="1">
    <location>
        <begin position="12"/>
        <end position="34"/>
    </location>
</feature>
<evidence type="ECO:0000256" key="1">
    <source>
        <dbReference type="SAM" id="Phobius"/>
    </source>
</evidence>
<keyword evidence="1" id="KW-0472">Membrane</keyword>
<organism evidence="2 3">
    <name type="scientific">Acrobeloides nanus</name>
    <dbReference type="NCBI Taxonomy" id="290746"/>
    <lineage>
        <taxon>Eukaryota</taxon>
        <taxon>Metazoa</taxon>
        <taxon>Ecdysozoa</taxon>
        <taxon>Nematoda</taxon>
        <taxon>Chromadorea</taxon>
        <taxon>Rhabditida</taxon>
        <taxon>Tylenchina</taxon>
        <taxon>Cephalobomorpha</taxon>
        <taxon>Cephaloboidea</taxon>
        <taxon>Cephalobidae</taxon>
        <taxon>Acrobeloides</taxon>
    </lineage>
</organism>
<accession>A0A914EEF1</accession>
<keyword evidence="1" id="KW-1133">Transmembrane helix</keyword>
<keyword evidence="2" id="KW-1185">Reference proteome</keyword>
<dbReference type="WBParaSite" id="ACRNAN_scaffold7262.g24138.t1">
    <property type="protein sequence ID" value="ACRNAN_scaffold7262.g24138.t1"/>
    <property type="gene ID" value="ACRNAN_scaffold7262.g24138"/>
</dbReference>
<evidence type="ECO:0000313" key="3">
    <source>
        <dbReference type="WBParaSite" id="ACRNAN_scaffold7262.g24138.t1"/>
    </source>
</evidence>
<feature type="transmembrane region" description="Helical" evidence="1">
    <location>
        <begin position="77"/>
        <end position="99"/>
    </location>
</feature>
<dbReference type="AlphaFoldDB" id="A0A914EEF1"/>
<dbReference type="Proteomes" id="UP000887540">
    <property type="component" value="Unplaced"/>
</dbReference>
<keyword evidence="1" id="KW-0812">Transmembrane</keyword>
<evidence type="ECO:0000313" key="2">
    <source>
        <dbReference type="Proteomes" id="UP000887540"/>
    </source>
</evidence>
<proteinExistence type="predicted"/>
<reference evidence="3" key="1">
    <citation type="submission" date="2022-11" db="UniProtKB">
        <authorList>
            <consortium name="WormBaseParasite"/>
        </authorList>
    </citation>
    <scope>IDENTIFICATION</scope>
</reference>
<sequence>MLIWKKVQWLPGALAVQAASSVGWLALILIYIVLLVDHMNKTKLSTPSDLAEANQINVTEVPKHYSSTRDASNSARMVSITAELLVVLLSQIYLTYMYYGIYQDDRRRQIVKASLNFAAITPMELYPSAYERNRVYDTIDPYITVRSMYTIQKGQNTINLKDFR</sequence>
<protein>
    <submittedName>
        <fullName evidence="3">Uncharacterized protein</fullName>
    </submittedName>
</protein>
<name>A0A914EEF1_9BILA</name>